<evidence type="ECO:0000313" key="1">
    <source>
        <dbReference type="EMBL" id="JAH72689.1"/>
    </source>
</evidence>
<reference evidence="1" key="2">
    <citation type="journal article" date="2015" name="Fish Shellfish Immunol.">
        <title>Early steps in the European eel (Anguilla anguilla)-Vibrio vulnificus interaction in the gills: Role of the RtxA13 toxin.</title>
        <authorList>
            <person name="Callol A."/>
            <person name="Pajuelo D."/>
            <person name="Ebbesson L."/>
            <person name="Teles M."/>
            <person name="MacKenzie S."/>
            <person name="Amaro C."/>
        </authorList>
    </citation>
    <scope>NUCLEOTIDE SEQUENCE</scope>
</reference>
<reference evidence="1" key="1">
    <citation type="submission" date="2014-11" db="EMBL/GenBank/DDBJ databases">
        <authorList>
            <person name="Amaro Gonzalez C."/>
        </authorList>
    </citation>
    <scope>NUCLEOTIDE SEQUENCE</scope>
</reference>
<dbReference type="EMBL" id="GBXM01035888">
    <property type="protein sequence ID" value="JAH72689.1"/>
    <property type="molecule type" value="Transcribed_RNA"/>
</dbReference>
<accession>A0A0E9V3H1</accession>
<protein>
    <submittedName>
        <fullName evidence="1">Uncharacterized protein</fullName>
    </submittedName>
</protein>
<name>A0A0E9V3H1_ANGAN</name>
<organism evidence="1">
    <name type="scientific">Anguilla anguilla</name>
    <name type="common">European freshwater eel</name>
    <name type="synonym">Muraena anguilla</name>
    <dbReference type="NCBI Taxonomy" id="7936"/>
    <lineage>
        <taxon>Eukaryota</taxon>
        <taxon>Metazoa</taxon>
        <taxon>Chordata</taxon>
        <taxon>Craniata</taxon>
        <taxon>Vertebrata</taxon>
        <taxon>Euteleostomi</taxon>
        <taxon>Actinopterygii</taxon>
        <taxon>Neopterygii</taxon>
        <taxon>Teleostei</taxon>
        <taxon>Anguilliformes</taxon>
        <taxon>Anguillidae</taxon>
        <taxon>Anguilla</taxon>
    </lineage>
</organism>
<sequence length="13" mass="1335">MLAAGQGPEFSNI</sequence>
<proteinExistence type="predicted"/>